<name>A0A926I773_9FIRM</name>
<keyword evidence="3" id="KW-1185">Reference proteome</keyword>
<evidence type="ECO:0000313" key="2">
    <source>
        <dbReference type="EMBL" id="MBC8559547.1"/>
    </source>
</evidence>
<keyword evidence="1" id="KW-0175">Coiled coil</keyword>
<dbReference type="EMBL" id="JACRSV010000001">
    <property type="protein sequence ID" value="MBC8559547.1"/>
    <property type="molecule type" value="Genomic_DNA"/>
</dbReference>
<protein>
    <submittedName>
        <fullName evidence="2">DUF4315 family protein</fullName>
    </submittedName>
</protein>
<accession>A0A926I773</accession>
<dbReference type="InterPro" id="IPR025464">
    <property type="entry name" value="DUF4315"/>
</dbReference>
<sequence length="88" mass="10156">MPRGVKKSVNYDEELMKIDAQITRWTNTIKELQDKKTALLNQKEQKELSELKEVVESSGMTVHDLMQMVQHPEAAAESENCMKPNDCY</sequence>
<dbReference type="Pfam" id="PF14193">
    <property type="entry name" value="DUF4315"/>
    <property type="match status" value="1"/>
</dbReference>
<evidence type="ECO:0000313" key="3">
    <source>
        <dbReference type="Proteomes" id="UP000610760"/>
    </source>
</evidence>
<organism evidence="2 3">
    <name type="scientific">Fumia xinanensis</name>
    <dbReference type="NCBI Taxonomy" id="2763659"/>
    <lineage>
        <taxon>Bacteria</taxon>
        <taxon>Bacillati</taxon>
        <taxon>Bacillota</taxon>
        <taxon>Clostridia</taxon>
        <taxon>Eubacteriales</taxon>
        <taxon>Oscillospiraceae</taxon>
        <taxon>Fumia</taxon>
    </lineage>
</organism>
<evidence type="ECO:0000256" key="1">
    <source>
        <dbReference type="SAM" id="Coils"/>
    </source>
</evidence>
<dbReference type="RefSeq" id="WP_249294439.1">
    <property type="nucleotide sequence ID" value="NZ_JACRSV010000001.1"/>
</dbReference>
<dbReference type="AlphaFoldDB" id="A0A926I773"/>
<gene>
    <name evidence="2" type="ORF">H8710_05605</name>
</gene>
<reference evidence="2" key="1">
    <citation type="submission" date="2020-08" db="EMBL/GenBank/DDBJ databases">
        <title>Genome public.</title>
        <authorList>
            <person name="Liu C."/>
            <person name="Sun Q."/>
        </authorList>
    </citation>
    <scope>NUCLEOTIDE SEQUENCE</scope>
    <source>
        <strain evidence="2">NSJ-33</strain>
    </source>
</reference>
<feature type="coiled-coil region" evidence="1">
    <location>
        <begin position="15"/>
        <end position="49"/>
    </location>
</feature>
<proteinExistence type="predicted"/>
<comment type="caution">
    <text evidence="2">The sequence shown here is derived from an EMBL/GenBank/DDBJ whole genome shotgun (WGS) entry which is preliminary data.</text>
</comment>
<dbReference type="Proteomes" id="UP000610760">
    <property type="component" value="Unassembled WGS sequence"/>
</dbReference>